<dbReference type="SUPFAM" id="SSF52540">
    <property type="entry name" value="P-loop containing nucleoside triphosphate hydrolases"/>
    <property type="match status" value="1"/>
</dbReference>
<dbReference type="Pfam" id="PF13191">
    <property type="entry name" value="AAA_16"/>
    <property type="match status" value="1"/>
</dbReference>
<feature type="domain" description="HTH luxR-type" evidence="4">
    <location>
        <begin position="941"/>
        <end position="1002"/>
    </location>
</feature>
<protein>
    <recommendedName>
        <fullName evidence="4">HTH luxR-type domain-containing protein</fullName>
    </recommendedName>
</protein>
<dbReference type="InterPro" id="IPR027417">
    <property type="entry name" value="P-loop_NTPase"/>
</dbReference>
<dbReference type="Gene3D" id="1.10.10.10">
    <property type="entry name" value="Winged helix-like DNA-binding domain superfamily/Winged helix DNA-binding domain"/>
    <property type="match status" value="1"/>
</dbReference>
<accession>A0ABP9DEE2</accession>
<evidence type="ECO:0000259" key="4">
    <source>
        <dbReference type="PROSITE" id="PS50043"/>
    </source>
</evidence>
<comment type="caution">
    <text evidence="5">The sequence shown here is derived from an EMBL/GenBank/DDBJ whole genome shotgun (WGS) entry which is preliminary data.</text>
</comment>
<dbReference type="InterPro" id="IPR041664">
    <property type="entry name" value="AAA_16"/>
</dbReference>
<dbReference type="InterPro" id="IPR016032">
    <property type="entry name" value="Sig_transdc_resp-reg_C-effctor"/>
</dbReference>
<dbReference type="RefSeq" id="WP_345695977.1">
    <property type="nucleotide sequence ID" value="NZ_BAABIS010000001.1"/>
</dbReference>
<evidence type="ECO:0000256" key="1">
    <source>
        <dbReference type="ARBA" id="ARBA00022741"/>
    </source>
</evidence>
<dbReference type="EMBL" id="BAABIS010000001">
    <property type="protein sequence ID" value="GAA4840522.1"/>
    <property type="molecule type" value="Genomic_DNA"/>
</dbReference>
<keyword evidence="2" id="KW-0067">ATP-binding</keyword>
<dbReference type="InterPro" id="IPR036388">
    <property type="entry name" value="WH-like_DNA-bd_sf"/>
</dbReference>
<reference evidence="6" key="1">
    <citation type="journal article" date="2019" name="Int. J. Syst. Evol. Microbiol.">
        <title>The Global Catalogue of Microorganisms (GCM) 10K type strain sequencing project: providing services to taxonomists for standard genome sequencing and annotation.</title>
        <authorList>
            <consortium name="The Broad Institute Genomics Platform"/>
            <consortium name="The Broad Institute Genome Sequencing Center for Infectious Disease"/>
            <person name="Wu L."/>
            <person name="Ma J."/>
        </authorList>
    </citation>
    <scope>NUCLEOTIDE SEQUENCE [LARGE SCALE GENOMIC DNA]</scope>
    <source>
        <strain evidence="6">JCM 13006</strain>
    </source>
</reference>
<dbReference type="SMART" id="SM00421">
    <property type="entry name" value="HTH_LUXR"/>
    <property type="match status" value="1"/>
</dbReference>
<feature type="compositionally biased region" description="Basic and acidic residues" evidence="3">
    <location>
        <begin position="264"/>
        <end position="274"/>
    </location>
</feature>
<evidence type="ECO:0000256" key="2">
    <source>
        <dbReference type="ARBA" id="ARBA00022840"/>
    </source>
</evidence>
<feature type="region of interest" description="Disordered" evidence="3">
    <location>
        <begin position="215"/>
        <end position="296"/>
    </location>
</feature>
<dbReference type="CDD" id="cd06170">
    <property type="entry name" value="LuxR_C_like"/>
    <property type="match status" value="1"/>
</dbReference>
<dbReference type="Pfam" id="PF00196">
    <property type="entry name" value="GerE"/>
    <property type="match status" value="1"/>
</dbReference>
<dbReference type="PROSITE" id="PS50043">
    <property type="entry name" value="HTH_LUXR_2"/>
    <property type="match status" value="1"/>
</dbReference>
<dbReference type="Proteomes" id="UP001501752">
    <property type="component" value="Unassembled WGS sequence"/>
</dbReference>
<evidence type="ECO:0000313" key="5">
    <source>
        <dbReference type="EMBL" id="GAA4840522.1"/>
    </source>
</evidence>
<name>A0ABP9DEE2_9ACTN</name>
<dbReference type="PANTHER" id="PTHR16305">
    <property type="entry name" value="TESTICULAR SOLUBLE ADENYLYL CYCLASE"/>
    <property type="match status" value="1"/>
</dbReference>
<evidence type="ECO:0000313" key="6">
    <source>
        <dbReference type="Proteomes" id="UP001501752"/>
    </source>
</evidence>
<evidence type="ECO:0000256" key="3">
    <source>
        <dbReference type="SAM" id="MobiDB-lite"/>
    </source>
</evidence>
<sequence length="1002" mass="104199">MLYGREREQAAVDGLLDGARGGRSGVLVLRGEPGIGKSALLDAAVAAAGESFRVIRAAGIEYEAELPFAGLSLLFGAELDRLSALPGPQRRSLERAFGLTEEPGETAATGAVGAADRLLTGLATLGLLAELASEQPLLCVLDDVQWLDRASLDAVLLAARRLQAEGVVLLLAVRDAGPAGGGPQPPVAAGLPELRLEALDKEAAGRLLDARLRGGNTAPGLVRADEGPRGERPAGDGLGGTRSADDGLDAERQTGGGRAGTRSADARLDAERQARGGRAGMQSAGEDPGGAPPADEGALRKRLLAEAAGNPLALCELPLAVAAESESQAPDGLPLTSRLLLAFHGQVTVLPPACQTLLLVAAAEEQGELDVVLSAAAALGADAGQLAPAEQAGLVTTTVEGRLAFRHPLLRAAILQRAPLQQRLAAHRAIGEALEDGDRRTWHLALAATGPDADLADALERTAVRSAARGGPGSAAAYERAARLTPDRDAATRRLVLAAEAATAEGRLAQAEALADRAAARTDRTDVHALLDHVRATAHFWRGSYPAAHRLLLEAAATDIAAPYAARMLLQAFHAAWYVGEEPVVAVLDRLAALPLAADDPLTPLARYLPAAVLPAFGRPAPPAPAARDAAAAARRAGAETPADLVQLCGATLVLGRDDETLELAGELIAEARTGGAVGVLPTLQFFLAEAELFHGRHRDAQVTAGEALAFARDTGQHQWVSQLSALLACLAALAGDGPACADLVATALGSTAPAGSAPRSAAPAAGEPWAQWALGLLDLGQGRAAEALDRLHALATGPYRHHVGATRAVPDLVEAAVRLGAPERAGEPYERFARWAAASGQPWAQALRLRCEALLGPDEFAEAAYLAALGLHQGRRPFEQARTALLYGEWLRRERRRTDARPHLRAALEVFERLGVRPWADRARGELTATGSAAPAPVEERSALSVLTPQEQQIVRLAAQGLTNRDIAAQLFLSPRTVGHHLYKAYPKLGIASRGELAALL</sequence>
<feature type="compositionally biased region" description="Basic and acidic residues" evidence="3">
    <location>
        <begin position="243"/>
        <end position="252"/>
    </location>
</feature>
<dbReference type="SUPFAM" id="SSF46894">
    <property type="entry name" value="C-terminal effector domain of the bipartite response regulators"/>
    <property type="match status" value="1"/>
</dbReference>
<dbReference type="PANTHER" id="PTHR16305:SF35">
    <property type="entry name" value="TRANSCRIPTIONAL ACTIVATOR DOMAIN"/>
    <property type="match status" value="1"/>
</dbReference>
<gene>
    <name evidence="5" type="ORF">GCM10023235_15090</name>
</gene>
<proteinExistence type="predicted"/>
<dbReference type="InterPro" id="IPR000792">
    <property type="entry name" value="Tscrpt_reg_LuxR_C"/>
</dbReference>
<keyword evidence="6" id="KW-1185">Reference proteome</keyword>
<organism evidence="5 6">
    <name type="scientific">Kitasatospora terrestris</name>
    <dbReference type="NCBI Taxonomy" id="258051"/>
    <lineage>
        <taxon>Bacteria</taxon>
        <taxon>Bacillati</taxon>
        <taxon>Actinomycetota</taxon>
        <taxon>Actinomycetes</taxon>
        <taxon>Kitasatosporales</taxon>
        <taxon>Streptomycetaceae</taxon>
        <taxon>Kitasatospora</taxon>
    </lineage>
</organism>
<keyword evidence="1" id="KW-0547">Nucleotide-binding</keyword>
<feature type="compositionally biased region" description="Basic and acidic residues" evidence="3">
    <location>
        <begin position="223"/>
        <end position="234"/>
    </location>
</feature>
<dbReference type="PRINTS" id="PR00038">
    <property type="entry name" value="HTHLUXR"/>
</dbReference>